<protein>
    <submittedName>
        <fullName evidence="1">Uncharacterized protein</fullName>
    </submittedName>
</protein>
<organism evidence="1">
    <name type="scientific">marine sediment metagenome</name>
    <dbReference type="NCBI Taxonomy" id="412755"/>
    <lineage>
        <taxon>unclassified sequences</taxon>
        <taxon>metagenomes</taxon>
        <taxon>ecological metagenomes</taxon>
    </lineage>
</organism>
<reference evidence="1" key="1">
    <citation type="journal article" date="2015" name="Nature">
        <title>Complex archaea that bridge the gap between prokaryotes and eukaryotes.</title>
        <authorList>
            <person name="Spang A."/>
            <person name="Saw J.H."/>
            <person name="Jorgensen S.L."/>
            <person name="Zaremba-Niedzwiedzka K."/>
            <person name="Martijn J."/>
            <person name="Lind A.E."/>
            <person name="van Eijk R."/>
            <person name="Schleper C."/>
            <person name="Guy L."/>
            <person name="Ettema T.J."/>
        </authorList>
    </citation>
    <scope>NUCLEOTIDE SEQUENCE</scope>
</reference>
<name>A0A0F9H3W3_9ZZZZ</name>
<dbReference type="AlphaFoldDB" id="A0A0F9H3W3"/>
<dbReference type="EMBL" id="LAZR01016156">
    <property type="protein sequence ID" value="KKM05715.1"/>
    <property type="molecule type" value="Genomic_DNA"/>
</dbReference>
<comment type="caution">
    <text evidence="1">The sequence shown here is derived from an EMBL/GenBank/DDBJ whole genome shotgun (WGS) entry which is preliminary data.</text>
</comment>
<accession>A0A0F9H3W3</accession>
<sequence>MIRSCKDIKSMDDFQEFATCKDRTVEMGLFETARILRWNALFVMSPDLFDRLFEERLRETKLRLDND</sequence>
<proteinExistence type="predicted"/>
<evidence type="ECO:0000313" key="1">
    <source>
        <dbReference type="EMBL" id="KKM05715.1"/>
    </source>
</evidence>
<gene>
    <name evidence="1" type="ORF">LCGC14_1751240</name>
</gene>